<dbReference type="AlphaFoldDB" id="A0A1W6MQL8"/>
<evidence type="ECO:0000259" key="1">
    <source>
        <dbReference type="Pfam" id="PF00551"/>
    </source>
</evidence>
<keyword evidence="4" id="KW-1185">Reference proteome</keyword>
<dbReference type="InterPro" id="IPR029045">
    <property type="entry name" value="ClpP/crotonase-like_dom_sf"/>
</dbReference>
<dbReference type="InterPro" id="IPR036477">
    <property type="entry name" value="Formyl_transf_N_sf"/>
</dbReference>
<accession>A0A1W6MQL8</accession>
<evidence type="ECO:0000259" key="2">
    <source>
        <dbReference type="Pfam" id="PF02911"/>
    </source>
</evidence>
<dbReference type="SUPFAM" id="SSF53328">
    <property type="entry name" value="Formyltransferase"/>
    <property type="match status" value="1"/>
</dbReference>
<dbReference type="InterPro" id="IPR002376">
    <property type="entry name" value="Formyl_transf_N"/>
</dbReference>
<dbReference type="Gene3D" id="3.40.50.12230">
    <property type="match status" value="1"/>
</dbReference>
<evidence type="ECO:0000313" key="3">
    <source>
        <dbReference type="EMBL" id="ARN79865.1"/>
    </source>
</evidence>
<gene>
    <name evidence="3" type="ORF">B1812_00900</name>
</gene>
<dbReference type="Pfam" id="PF00378">
    <property type="entry name" value="ECH_1"/>
    <property type="match status" value="1"/>
</dbReference>
<dbReference type="InterPro" id="IPR011034">
    <property type="entry name" value="Formyl_transferase-like_C_sf"/>
</dbReference>
<dbReference type="GO" id="GO:0003824">
    <property type="term" value="F:catalytic activity"/>
    <property type="evidence" value="ECO:0007669"/>
    <property type="project" value="InterPro"/>
</dbReference>
<evidence type="ECO:0000313" key="4">
    <source>
        <dbReference type="Proteomes" id="UP000193978"/>
    </source>
</evidence>
<proteinExistence type="predicted"/>
<feature type="domain" description="Formyl transferase C-terminal" evidence="2">
    <location>
        <begin position="176"/>
        <end position="259"/>
    </location>
</feature>
<dbReference type="Proteomes" id="UP000193978">
    <property type="component" value="Chromosome"/>
</dbReference>
<protein>
    <submittedName>
        <fullName evidence="3">Hydrogenase maturation protein</fullName>
    </submittedName>
</protein>
<dbReference type="PANTHER" id="PTHR43388:SF1">
    <property type="entry name" value="HYDROGENASE MATURATION FACTOR HOXX"/>
    <property type="match status" value="1"/>
</dbReference>
<dbReference type="SUPFAM" id="SSF50486">
    <property type="entry name" value="FMT C-terminal domain-like"/>
    <property type="match status" value="1"/>
</dbReference>
<dbReference type="Gene3D" id="3.90.226.10">
    <property type="entry name" value="2-enoyl-CoA Hydratase, Chain A, domain 1"/>
    <property type="match status" value="1"/>
</dbReference>
<dbReference type="EMBL" id="CP019948">
    <property type="protein sequence ID" value="ARN79865.1"/>
    <property type="molecule type" value="Genomic_DNA"/>
</dbReference>
<dbReference type="Pfam" id="PF02911">
    <property type="entry name" value="Formyl_trans_C"/>
    <property type="match status" value="1"/>
</dbReference>
<dbReference type="CDD" id="cd06558">
    <property type="entry name" value="crotonase-like"/>
    <property type="match status" value="1"/>
</dbReference>
<dbReference type="KEGG" id="mbry:B1812_00900"/>
<dbReference type="PIRSF" id="PIRSF006787">
    <property type="entry name" value="Hydrgn_mat_HoxX"/>
    <property type="match status" value="1"/>
</dbReference>
<dbReference type="InterPro" id="IPR005793">
    <property type="entry name" value="Formyl_trans_C"/>
</dbReference>
<dbReference type="STRING" id="655015.B1812_00900"/>
<dbReference type="InterPro" id="IPR001753">
    <property type="entry name" value="Enoyl-CoA_hydra/iso"/>
</dbReference>
<name>A0A1W6MQL8_9HYPH</name>
<dbReference type="InterPro" id="IPR047180">
    <property type="entry name" value="HoxX-like"/>
</dbReference>
<feature type="domain" description="Formyl transferase N-terminal" evidence="1">
    <location>
        <begin position="35"/>
        <end position="142"/>
    </location>
</feature>
<reference evidence="3 4" key="1">
    <citation type="submission" date="2017-02" db="EMBL/GenBank/DDBJ databases">
        <authorList>
            <person name="Peterson S.W."/>
        </authorList>
    </citation>
    <scope>NUCLEOTIDE SEQUENCE [LARGE SCALE GENOMIC DNA]</scope>
    <source>
        <strain evidence="3 4">S285</strain>
    </source>
</reference>
<dbReference type="CDD" id="cd08650">
    <property type="entry name" value="FMT_core_HypX_N"/>
    <property type="match status" value="1"/>
</dbReference>
<dbReference type="PANTHER" id="PTHR43388">
    <property type="entry name" value="HYDROGENASE MATURATION FACTOR HOXX"/>
    <property type="match status" value="1"/>
</dbReference>
<sequence>MKILFLTTAHNSLSQRLLIELTERGHEVAVTLASSDEAMLKGAAENEPELIIAPMLKAAIPKVITDQHLCLIVHPGIKGDRGPSSLDWAIKNGERVWGATVLEASDEWDAGPIWATREFKMPTPAVSKSQLYRQEVTEAAVAAVLEAVEKFRATGFTPEVLDYTRPDVRGTWRSPMRQADRAIDWSQDSTEAIVTKINAADSAPGVLDRSFGAEFYLYDAHVEDRLKGAPGAFLAQRNGAICVGTKDGAVWITHMKLKDRVDRNEAGCGVPDPGPGCVNCALDICPAAQIKLPATMALGRRAANAPKAPLPIDAAPDYRTFQEIRYVEDGSVGRLHFEFSNGAMSTRQCFRLRDAFLYARSRPTKIIELVGGADFFSNGIHLNVIEASDDPALESWRNIIAIDDVVLEILNTMSHLVVAGFCGNAGAGGAILPLAADYVYAREGVVFNPHYKGMGGLYGSEYLTYLLPRRVGAERALELTECLKPMGTRDAKRIGFIDDAFGASVAEFQKRLAERSAALATRQDFWLMLRDKHERRLADERVKPLAAYRAEELAQMRENFWGPDPAYHAARRRFVYKGEPRRIAVKPLQSAVSPSPGLFGELRRRVRAFAGRGAL</sequence>
<dbReference type="SUPFAM" id="SSF52096">
    <property type="entry name" value="ClpP/crotonase"/>
    <property type="match status" value="1"/>
</dbReference>
<dbReference type="CDD" id="cd08701">
    <property type="entry name" value="FMT_C_HypX"/>
    <property type="match status" value="1"/>
</dbReference>
<organism evidence="3 4">
    <name type="scientific">Methylocystis bryophila</name>
    <dbReference type="NCBI Taxonomy" id="655015"/>
    <lineage>
        <taxon>Bacteria</taxon>
        <taxon>Pseudomonadati</taxon>
        <taxon>Pseudomonadota</taxon>
        <taxon>Alphaproteobacteria</taxon>
        <taxon>Hyphomicrobiales</taxon>
        <taxon>Methylocystaceae</taxon>
        <taxon>Methylocystis</taxon>
    </lineage>
</organism>
<dbReference type="InterPro" id="IPR009188">
    <property type="entry name" value="NiFe-hyd_mat_HypX/HoxX"/>
</dbReference>
<dbReference type="RefSeq" id="WP_085769913.1">
    <property type="nucleotide sequence ID" value="NZ_AP027149.1"/>
</dbReference>
<dbReference type="OrthoDB" id="580992at2"/>
<dbReference type="Pfam" id="PF00551">
    <property type="entry name" value="Formyl_trans_N"/>
    <property type="match status" value="1"/>
</dbReference>